<feature type="compositionally biased region" description="Polar residues" evidence="1">
    <location>
        <begin position="1313"/>
        <end position="1339"/>
    </location>
</feature>
<proteinExistence type="predicted"/>
<dbReference type="EMBL" id="CP093350">
    <property type="protein sequence ID" value="WOH12850.1"/>
    <property type="molecule type" value="Genomic_DNA"/>
</dbReference>
<feature type="compositionally biased region" description="Low complexity" evidence="1">
    <location>
        <begin position="1476"/>
        <end position="1486"/>
    </location>
</feature>
<feature type="compositionally biased region" description="Low complexity" evidence="1">
    <location>
        <begin position="122"/>
        <end position="134"/>
    </location>
</feature>
<feature type="region of interest" description="Disordered" evidence="1">
    <location>
        <begin position="895"/>
        <end position="1001"/>
    </location>
</feature>
<feature type="region of interest" description="Disordered" evidence="1">
    <location>
        <begin position="1272"/>
        <end position="1432"/>
    </location>
</feature>
<feature type="compositionally biased region" description="Low complexity" evidence="1">
    <location>
        <begin position="1206"/>
        <end position="1234"/>
    </location>
</feature>
<dbReference type="PANTHER" id="PTHR34798:SF2">
    <property type="entry name" value="PROTEIN TIME FOR COFFEE"/>
    <property type="match status" value="1"/>
</dbReference>
<feature type="compositionally biased region" description="Polar residues" evidence="1">
    <location>
        <begin position="1367"/>
        <end position="1407"/>
    </location>
</feature>
<feature type="region of interest" description="Disordered" evidence="1">
    <location>
        <begin position="1"/>
        <end position="142"/>
    </location>
</feature>
<feature type="region of interest" description="Disordered" evidence="1">
    <location>
        <begin position="227"/>
        <end position="275"/>
    </location>
</feature>
<feature type="compositionally biased region" description="Acidic residues" evidence="1">
    <location>
        <begin position="82"/>
        <end position="100"/>
    </location>
</feature>
<feature type="compositionally biased region" description="Low complexity" evidence="1">
    <location>
        <begin position="1496"/>
        <end position="1531"/>
    </location>
</feature>
<feature type="compositionally biased region" description="Low complexity" evidence="1">
    <location>
        <begin position="806"/>
        <end position="825"/>
    </location>
</feature>
<dbReference type="InterPro" id="IPR039317">
    <property type="entry name" value="TIC"/>
</dbReference>
<organism evidence="2 3">
    <name type="scientific">Daucus carota subsp. sativus</name>
    <name type="common">Carrot</name>
    <dbReference type="NCBI Taxonomy" id="79200"/>
    <lineage>
        <taxon>Eukaryota</taxon>
        <taxon>Viridiplantae</taxon>
        <taxon>Streptophyta</taxon>
        <taxon>Embryophyta</taxon>
        <taxon>Tracheophyta</taxon>
        <taxon>Spermatophyta</taxon>
        <taxon>Magnoliopsida</taxon>
        <taxon>eudicotyledons</taxon>
        <taxon>Gunneridae</taxon>
        <taxon>Pentapetalae</taxon>
        <taxon>asterids</taxon>
        <taxon>campanulids</taxon>
        <taxon>Apiales</taxon>
        <taxon>Apiaceae</taxon>
        <taxon>Apioideae</taxon>
        <taxon>Scandiceae</taxon>
        <taxon>Daucinae</taxon>
        <taxon>Daucus</taxon>
        <taxon>Daucus sect. Daucus</taxon>
    </lineage>
</organism>
<feature type="compositionally biased region" description="Low complexity" evidence="1">
    <location>
        <begin position="1278"/>
        <end position="1290"/>
    </location>
</feature>
<accession>A0AAF0XRW3</accession>
<feature type="compositionally biased region" description="Low complexity" evidence="1">
    <location>
        <begin position="955"/>
        <end position="975"/>
    </location>
</feature>
<feature type="region of interest" description="Disordered" evidence="1">
    <location>
        <begin position="1118"/>
        <end position="1156"/>
    </location>
</feature>
<feature type="compositionally biased region" description="Low complexity" evidence="1">
    <location>
        <begin position="258"/>
        <end position="270"/>
    </location>
</feature>
<gene>
    <name evidence="2" type="ORF">DCAR_0832359</name>
</gene>
<feature type="compositionally biased region" description="Basic and acidic residues" evidence="1">
    <location>
        <begin position="39"/>
        <end position="66"/>
    </location>
</feature>
<feature type="compositionally biased region" description="Polar residues" evidence="1">
    <location>
        <begin position="387"/>
        <end position="402"/>
    </location>
</feature>
<feature type="compositionally biased region" description="Low complexity" evidence="1">
    <location>
        <begin position="895"/>
        <end position="914"/>
    </location>
</feature>
<feature type="compositionally biased region" description="Polar residues" evidence="1">
    <location>
        <begin position="1423"/>
        <end position="1432"/>
    </location>
</feature>
<evidence type="ECO:0008006" key="4">
    <source>
        <dbReference type="Google" id="ProtNLM"/>
    </source>
</evidence>
<evidence type="ECO:0000313" key="2">
    <source>
        <dbReference type="EMBL" id="WOH12850.1"/>
    </source>
</evidence>
<sequence length="1624" mass="174059">MDRIRDGRRAAASNIPNGLSRRRHRTSSFRDSPEDEAEMHEPARLRERGVKKDRERDRDRERERSRSSKRRRADRLMNAADESSEEDESVNDEEDEDDDVSANFSRMLPPLPTPILSQPSISSNYNNHNNSHSYSHSHHQNLNRKSLLSDGGKMYKAAVPAWKAAADEMIGVSVPRKARTASTKRSHDWVSSGGGGGEQMNHRQASSSPVRGGIAMSTQSGAVVREAVPLSPPSSSNVSIKKKIKSSGGMKPRPQPRSTTTSKSSSSNNNPEELEIEIAEVLYGLMTQSQAPPKNDLLSKNEFNNKSSSEAKSRASSPVSNSSSAAPITAVAPKRKKPRQLLDNNFVGSSSTRSSPSMKLEIDQTARSELSPPNLERNFGSAAENGESANSGKSGAENNQHLSKSMKLEAGTLCESALMEEAGESRDVVSTTKEEVNSIKKDVPVVKLKDDPKEMIVTSMATSSNVKTAAPAIEKNREEKYQIDLMAPPPQSRSSPERDRAVNFMGDQNMMVFDMEKKKEMSNAKETDKVGSSKEDIVIHSAEKVAKTVIEEVEFQKSFVSKERNIDLQLDLEKTGMDTVSNPQNDHVVKSQVQFSKAAFKEEQQNTDKSAQSISLPLPMSVASWPGGIRPPIGYIAPLQGVVSVEGGTMPTAPVQPLFSQPRPKRCATHCHIARNIHYYQQLMKMNPFWPAPSGTTASMFGAKSSNLNVIPPTELHGNSSGRSLNSMQDKGHSLAIFPGSAVKENFAQPASIADAGHAKQQILLQQAMPPVPPTNMMHGPAFIFPFNQQQAAVVATSGRPASVKSPTTTGGLPSTGAPNSATVAASAPTPASALGFNYPNMAANETQYLVLQNSPYPFPIPAVGAPPNFRGHAQPMPMFNGSFYPSQMIHPLQLQQQQVPTTQQQQQIQQTHQNTGGGSMSSQKHLQSQQHRPQGIAINGGETGNGVLQNFAAPKSRSSQQSQQHHNQHLPPSQARQHESDVGGEDSPSTADSRGSRAPVNVYNQNFSMPIHPQNFALMNSSAASAGATVGSGGNQSEKKQTQHLQGFKSGVESLSSQAYAMSFGPMIGSTSASGIDLSSMSQNHAILQSLPEATTRHSYHQIMQAAATAQAVQQKKNTRLSEDGKIGGAVASSADEERKVLTGKGPASSGVQSISFSRPDFVDASESATPKDSASNSMARMLNLAPGAARMPNVMNLVGPSNSQLHAQLQHQQHQQLIQMHNQQQHQQQQQLAANMTARSKTPSSNGIASSEHLTSSSVASKFPNSISGFPPNFVQSSNNSSPTQSSQWKNSNRTPTSQVQSSLVSSTSSPKNHQQQQTRTLQNHTQISFGTNQKPSASPGQQHPNSSQSPSPPVVVGSPTHSSLSKGANSSPRINTASANKTGQASTLSSQQTKNSTSVPSQKASPAGGRNVPSVLGNPHSASLSATTKTQIQMQQLQQQQRQQQQFQQQLSKQTLQQAMFFSNPYFQGQPPNSASSNTSAASGYNLQRRQPEQPQHSQQSQGSSPSSSGMLSMGPPPTQSSTSTTDPAKAAAAAAAVAAATAAASSMKGGGFSSQGILHSPQFGVQSSGNSHQSLPVGFSYGHNVPAAVQVKPAEPKQPTEQKQPAGNNNLYTCWQPDKE</sequence>
<feature type="region of interest" description="Disordered" evidence="1">
    <location>
        <begin position="1467"/>
        <end position="1531"/>
    </location>
</feature>
<feature type="compositionally biased region" description="Polar residues" evidence="1">
    <location>
        <begin position="342"/>
        <end position="357"/>
    </location>
</feature>
<dbReference type="GO" id="GO:0005634">
    <property type="term" value="C:nucleus"/>
    <property type="evidence" value="ECO:0007669"/>
    <property type="project" value="TreeGrafter"/>
</dbReference>
<dbReference type="Proteomes" id="UP000077755">
    <property type="component" value="Chromosome 8"/>
</dbReference>
<feature type="region of interest" description="Disordered" evidence="1">
    <location>
        <begin position="287"/>
        <end position="402"/>
    </location>
</feature>
<feature type="region of interest" description="Disordered" evidence="1">
    <location>
        <begin position="1195"/>
        <end position="1258"/>
    </location>
</feature>
<dbReference type="PANTHER" id="PTHR34798">
    <property type="entry name" value="PROTEIN TIME FOR COFFEE"/>
    <property type="match status" value="1"/>
</dbReference>
<evidence type="ECO:0000313" key="3">
    <source>
        <dbReference type="Proteomes" id="UP000077755"/>
    </source>
</evidence>
<feature type="region of interest" description="Disordered" evidence="1">
    <location>
        <begin position="1592"/>
        <end position="1624"/>
    </location>
</feature>
<evidence type="ECO:0000256" key="1">
    <source>
        <dbReference type="SAM" id="MobiDB-lite"/>
    </source>
</evidence>
<feature type="compositionally biased region" description="Low complexity" evidence="1">
    <location>
        <begin position="1341"/>
        <end position="1366"/>
    </location>
</feature>
<reference evidence="2" key="2">
    <citation type="submission" date="2022-03" db="EMBL/GenBank/DDBJ databases">
        <title>Draft title - Genomic analysis of global carrot germplasm unveils the trajectory of domestication and the origin of high carotenoid orange carrot.</title>
        <authorList>
            <person name="Iorizzo M."/>
            <person name="Ellison S."/>
            <person name="Senalik D."/>
            <person name="Macko-Podgorni A."/>
            <person name="Grzebelus D."/>
            <person name="Bostan H."/>
            <person name="Rolling W."/>
            <person name="Curaba J."/>
            <person name="Simon P."/>
        </authorList>
    </citation>
    <scope>NUCLEOTIDE SEQUENCE</scope>
    <source>
        <tissue evidence="2">Leaf</tissue>
    </source>
</reference>
<reference evidence="2" key="1">
    <citation type="journal article" date="2016" name="Nat. Genet.">
        <title>A high-quality carrot genome assembly provides new insights into carotenoid accumulation and asterid genome evolution.</title>
        <authorList>
            <person name="Iorizzo M."/>
            <person name="Ellison S."/>
            <person name="Senalik D."/>
            <person name="Zeng P."/>
            <person name="Satapoomin P."/>
            <person name="Huang J."/>
            <person name="Bowman M."/>
            <person name="Iovene M."/>
            <person name="Sanseverino W."/>
            <person name="Cavagnaro P."/>
            <person name="Yildiz M."/>
            <person name="Macko-Podgorni A."/>
            <person name="Moranska E."/>
            <person name="Grzebelus E."/>
            <person name="Grzebelus D."/>
            <person name="Ashrafi H."/>
            <person name="Zheng Z."/>
            <person name="Cheng S."/>
            <person name="Spooner D."/>
            <person name="Van Deynze A."/>
            <person name="Simon P."/>
        </authorList>
    </citation>
    <scope>NUCLEOTIDE SEQUENCE</scope>
    <source>
        <tissue evidence="2">Leaf</tissue>
    </source>
</reference>
<dbReference type="GO" id="GO:0042752">
    <property type="term" value="P:regulation of circadian rhythm"/>
    <property type="evidence" value="ECO:0007669"/>
    <property type="project" value="InterPro"/>
</dbReference>
<protein>
    <recommendedName>
        <fullName evidence="4">Protein TIME FOR COFFEE</fullName>
    </recommendedName>
</protein>
<feature type="compositionally biased region" description="Polar residues" evidence="1">
    <location>
        <begin position="921"/>
        <end position="933"/>
    </location>
</feature>
<keyword evidence="3" id="KW-1185">Reference proteome</keyword>
<feature type="region of interest" description="Disordered" evidence="1">
    <location>
        <begin position="798"/>
        <end position="825"/>
    </location>
</feature>
<feature type="compositionally biased region" description="Polar residues" evidence="1">
    <location>
        <begin position="1605"/>
        <end position="1617"/>
    </location>
</feature>
<feature type="compositionally biased region" description="Polar residues" evidence="1">
    <location>
        <begin position="1235"/>
        <end position="1258"/>
    </location>
</feature>
<feature type="region of interest" description="Disordered" evidence="1">
    <location>
        <begin position="177"/>
        <end position="214"/>
    </location>
</feature>
<feature type="compositionally biased region" description="Low complexity" evidence="1">
    <location>
        <begin position="1299"/>
        <end position="1312"/>
    </location>
</feature>
<feature type="compositionally biased region" description="Low complexity" evidence="1">
    <location>
        <begin position="300"/>
        <end position="326"/>
    </location>
</feature>
<name>A0AAF0XRW3_DAUCS</name>